<accession>A0A5S5MDT8</accession>
<sequence length="73" mass="8000">MSMVERLYEFGRTLPPSALAELLDFAEFLQQKNSLEISAANVRLVDLAGGLEGSSCFAGDPLAIQEGLRLEWN</sequence>
<name>A0A5S5MDT8_9BACT</name>
<proteinExistence type="predicted"/>
<dbReference type="EMBL" id="VDMB01000019">
    <property type="protein sequence ID" value="TYT73872.1"/>
    <property type="molecule type" value="Genomic_DNA"/>
</dbReference>
<gene>
    <name evidence="2" type="ORF">FIM25_12945</name>
</gene>
<comment type="caution">
    <text evidence="2">The sequence shown here is derived from an EMBL/GenBank/DDBJ whole genome shotgun (WGS) entry which is preliminary data.</text>
</comment>
<protein>
    <submittedName>
        <fullName evidence="2">DUF2281 domain-containing protein</fullName>
    </submittedName>
</protein>
<evidence type="ECO:0000313" key="2">
    <source>
        <dbReference type="EMBL" id="TYT73872.1"/>
    </source>
</evidence>
<dbReference type="AlphaFoldDB" id="A0A5S5MDT8"/>
<dbReference type="OrthoDB" id="9182357at2"/>
<evidence type="ECO:0000259" key="1">
    <source>
        <dbReference type="Pfam" id="PF10047"/>
    </source>
</evidence>
<evidence type="ECO:0000313" key="3">
    <source>
        <dbReference type="Proteomes" id="UP000321899"/>
    </source>
</evidence>
<keyword evidence="3" id="KW-1185">Reference proteome</keyword>
<dbReference type="InterPro" id="IPR018739">
    <property type="entry name" value="DUF2281"/>
</dbReference>
<dbReference type="RefSeq" id="WP_139450105.1">
    <property type="nucleotide sequence ID" value="NZ_VDMB01000019.1"/>
</dbReference>
<feature type="domain" description="DUF2281" evidence="1">
    <location>
        <begin position="7"/>
        <end position="66"/>
    </location>
</feature>
<dbReference type="Pfam" id="PF10047">
    <property type="entry name" value="DUF2281"/>
    <property type="match status" value="1"/>
</dbReference>
<reference evidence="2 3" key="1">
    <citation type="submission" date="2019-06" db="EMBL/GenBank/DDBJ databases">
        <title>Desulfobotulus mexicanus sp. nov., a novel sulfate-reducing bacterium isolated from the sediment of an alkaline crater lake in Mexico.</title>
        <authorList>
            <person name="Hirschler-Rea A."/>
        </authorList>
    </citation>
    <scope>NUCLEOTIDE SEQUENCE [LARGE SCALE GENOMIC DNA]</scope>
    <source>
        <strain evidence="2 3">PAR22N</strain>
    </source>
</reference>
<organism evidence="2 3">
    <name type="scientific">Desulfobotulus mexicanus</name>
    <dbReference type="NCBI Taxonomy" id="2586642"/>
    <lineage>
        <taxon>Bacteria</taxon>
        <taxon>Pseudomonadati</taxon>
        <taxon>Thermodesulfobacteriota</taxon>
        <taxon>Desulfobacteria</taxon>
        <taxon>Desulfobacterales</taxon>
        <taxon>Desulfobacteraceae</taxon>
        <taxon>Desulfobotulus</taxon>
    </lineage>
</organism>
<dbReference type="Proteomes" id="UP000321899">
    <property type="component" value="Unassembled WGS sequence"/>
</dbReference>